<reference evidence="8 9" key="1">
    <citation type="journal article" date="2018" name="Nat. Genet.">
        <title>The Rosa genome provides new insights in the design of modern roses.</title>
        <authorList>
            <person name="Bendahmane M."/>
        </authorList>
    </citation>
    <scope>NUCLEOTIDE SEQUENCE [LARGE SCALE GENOMIC DNA]</scope>
    <source>
        <strain evidence="9">cv. Old Blush</strain>
    </source>
</reference>
<dbReference type="EMBL" id="PDCK01000043">
    <property type="protein sequence ID" value="PRQ30275.1"/>
    <property type="molecule type" value="Genomic_DNA"/>
</dbReference>
<evidence type="ECO:0000256" key="5">
    <source>
        <dbReference type="ARBA" id="ARBA00023125"/>
    </source>
</evidence>
<dbReference type="SMART" id="SM00356">
    <property type="entry name" value="ZnF_C3H1"/>
    <property type="match status" value="5"/>
</dbReference>
<keyword evidence="2" id="KW-0677">Repeat</keyword>
<feature type="zinc finger region" description="C3H1-type" evidence="6">
    <location>
        <begin position="365"/>
        <end position="393"/>
    </location>
</feature>
<dbReference type="PANTHER" id="PTHR12506:SF82">
    <property type="entry name" value="ZINC FINGER CCCH DOMAIN-CONTAINING PROTEIN 64-RELATED"/>
    <property type="match status" value="1"/>
</dbReference>
<dbReference type="InterPro" id="IPR000571">
    <property type="entry name" value="Znf_CCCH"/>
</dbReference>
<evidence type="ECO:0000256" key="1">
    <source>
        <dbReference type="ARBA" id="ARBA00022723"/>
    </source>
</evidence>
<keyword evidence="5" id="KW-0238">DNA-binding</keyword>
<feature type="domain" description="C3H1-type" evidence="7">
    <location>
        <begin position="420"/>
        <end position="448"/>
    </location>
</feature>
<feature type="zinc finger region" description="C3H1-type" evidence="6">
    <location>
        <begin position="109"/>
        <end position="137"/>
    </location>
</feature>
<dbReference type="Gramene" id="PRQ30275">
    <property type="protein sequence ID" value="PRQ30275"/>
    <property type="gene ID" value="RchiOBHm_Chr5g0022841"/>
</dbReference>
<protein>
    <submittedName>
        <fullName evidence="8">Putative transcription factor C3H family</fullName>
    </submittedName>
</protein>
<evidence type="ECO:0000256" key="2">
    <source>
        <dbReference type="ARBA" id="ARBA00022737"/>
    </source>
</evidence>
<keyword evidence="1 6" id="KW-0479">Metal-binding</keyword>
<feature type="zinc finger region" description="C3H1-type" evidence="6">
    <location>
        <begin position="285"/>
        <end position="313"/>
    </location>
</feature>
<evidence type="ECO:0000256" key="4">
    <source>
        <dbReference type="ARBA" id="ARBA00022833"/>
    </source>
</evidence>
<dbReference type="PANTHER" id="PTHR12506">
    <property type="entry name" value="PROTEIN PHOSPHATASE RELATED"/>
    <property type="match status" value="1"/>
</dbReference>
<evidence type="ECO:0000256" key="3">
    <source>
        <dbReference type="ARBA" id="ARBA00022771"/>
    </source>
</evidence>
<dbReference type="GO" id="GO:0003677">
    <property type="term" value="F:DNA binding"/>
    <property type="evidence" value="ECO:0007669"/>
    <property type="project" value="UniProtKB-KW"/>
</dbReference>
<dbReference type="Gene3D" id="4.10.1000.10">
    <property type="entry name" value="Zinc finger, CCCH-type"/>
    <property type="match status" value="3"/>
</dbReference>
<evidence type="ECO:0000313" key="9">
    <source>
        <dbReference type="Proteomes" id="UP000238479"/>
    </source>
</evidence>
<dbReference type="Pfam" id="PF00642">
    <property type="entry name" value="zf-CCCH"/>
    <property type="match status" value="5"/>
</dbReference>
<dbReference type="GO" id="GO:0008270">
    <property type="term" value="F:zinc ion binding"/>
    <property type="evidence" value="ECO:0007669"/>
    <property type="project" value="UniProtKB-KW"/>
</dbReference>
<keyword evidence="3 6" id="KW-0863">Zinc-finger</keyword>
<keyword evidence="9" id="KW-1185">Reference proteome</keyword>
<dbReference type="AlphaFoldDB" id="A0A2P6Q7W8"/>
<feature type="domain" description="C3H1-type" evidence="7">
    <location>
        <begin position="109"/>
        <end position="137"/>
    </location>
</feature>
<dbReference type="InterPro" id="IPR050974">
    <property type="entry name" value="Plant_ZF_CCCH"/>
</dbReference>
<proteinExistence type="predicted"/>
<gene>
    <name evidence="8" type="ORF">RchiOBHm_Chr5g0022841</name>
</gene>
<evidence type="ECO:0000313" key="8">
    <source>
        <dbReference type="EMBL" id="PRQ30275.1"/>
    </source>
</evidence>
<comment type="caution">
    <text evidence="8">The sequence shown here is derived from an EMBL/GenBank/DDBJ whole genome shotgun (WGS) entry which is preliminary data.</text>
</comment>
<dbReference type="Proteomes" id="UP000238479">
    <property type="component" value="Chromosome 5"/>
</dbReference>
<feature type="zinc finger region" description="C3H1-type" evidence="6">
    <location>
        <begin position="164"/>
        <end position="185"/>
    </location>
</feature>
<dbReference type="OMA" id="GAKCKFD"/>
<sequence>MPNPARPASNAPLKHSTIRLFWVPIIRLGKWKLGSTNPLAKRPRFENIAYLSTVARSQERKIVPTICKQEPVNLVRGCKFDHPIWVPDGGIPDWKEVPLVAPSESLPERPGAPDCPYFLKTQRCKFGLRCKFNHPKDKLATACASENGDVYALPETPRGLLNLHFYLKTGQCKYGATCKFNHPKDMIPSATQENKSGETETDLKTEGSEVAVKPLVGVGITANTQITLELSKHDAPLIWRSAIVEGLPASWAEERLARGSAASWAEESLAVLTGGEESSEEAGCPEGEADCPFYLKTGSCKYGATCQYNHPDRYDINPPVAAISYPLSAPSVAGFNMGVANPAAFTNQTLAQPTLGASPTVYPQRFGQAECEYYMKTGECKYGAQCRFHHPIDRPAVALSTTKPSQQENVKLTLAGLPRREGAVIRVYYLKTGTCKYGATCRFDHPPPGEVVAMAASQAKSDSIGGKA</sequence>
<dbReference type="FunFam" id="4.10.1000.10:FF:000033">
    <property type="entry name" value="zinc finger CCCH domain-containing protein 37"/>
    <property type="match status" value="1"/>
</dbReference>
<feature type="domain" description="C3H1-type" evidence="7">
    <location>
        <begin position="365"/>
        <end position="393"/>
    </location>
</feature>
<dbReference type="PROSITE" id="PS50103">
    <property type="entry name" value="ZF_C3H1"/>
    <property type="match status" value="5"/>
</dbReference>
<evidence type="ECO:0000256" key="6">
    <source>
        <dbReference type="PROSITE-ProRule" id="PRU00723"/>
    </source>
</evidence>
<feature type="domain" description="C3H1-type" evidence="7">
    <location>
        <begin position="164"/>
        <end position="185"/>
    </location>
</feature>
<dbReference type="GO" id="GO:0003729">
    <property type="term" value="F:mRNA binding"/>
    <property type="evidence" value="ECO:0007669"/>
    <property type="project" value="UniProtKB-ARBA"/>
</dbReference>
<organism evidence="8 9">
    <name type="scientific">Rosa chinensis</name>
    <name type="common">China rose</name>
    <dbReference type="NCBI Taxonomy" id="74649"/>
    <lineage>
        <taxon>Eukaryota</taxon>
        <taxon>Viridiplantae</taxon>
        <taxon>Streptophyta</taxon>
        <taxon>Embryophyta</taxon>
        <taxon>Tracheophyta</taxon>
        <taxon>Spermatophyta</taxon>
        <taxon>Magnoliopsida</taxon>
        <taxon>eudicotyledons</taxon>
        <taxon>Gunneridae</taxon>
        <taxon>Pentapetalae</taxon>
        <taxon>rosids</taxon>
        <taxon>fabids</taxon>
        <taxon>Rosales</taxon>
        <taxon>Rosaceae</taxon>
        <taxon>Rosoideae</taxon>
        <taxon>Rosoideae incertae sedis</taxon>
        <taxon>Rosa</taxon>
    </lineage>
</organism>
<dbReference type="InterPro" id="IPR036855">
    <property type="entry name" value="Znf_CCCH_sf"/>
</dbReference>
<feature type="domain" description="C3H1-type" evidence="7">
    <location>
        <begin position="285"/>
        <end position="313"/>
    </location>
</feature>
<dbReference type="SUPFAM" id="SSF90229">
    <property type="entry name" value="CCCH zinc finger"/>
    <property type="match status" value="3"/>
</dbReference>
<dbReference type="STRING" id="74649.A0A2P6Q7W8"/>
<name>A0A2P6Q7W8_ROSCH</name>
<evidence type="ECO:0000259" key="7">
    <source>
        <dbReference type="PROSITE" id="PS50103"/>
    </source>
</evidence>
<accession>A0A2P6Q7W8</accession>
<keyword evidence="4 6" id="KW-0862">Zinc</keyword>
<feature type="zinc finger region" description="C3H1-type" evidence="6">
    <location>
        <begin position="420"/>
        <end position="448"/>
    </location>
</feature>